<keyword evidence="2" id="KW-1185">Reference proteome</keyword>
<sequence length="174" mass="18895">MADISEINSVLVDQTFGKYTVHVCASRSLLRPFNYLGRDHSTPPNLGCHTLLSSSNASSTAVGWEGLLIVDSILFAMTMRKAWQTKFLLSGINIQRSLFSVVVRDGSAYFLIMTLLNLANIISLHIPSPLEGNFSAFVGCLSVTLMSRIVLNLHEAADTGIYTVNDVTISTTPG</sequence>
<reference evidence="1" key="1">
    <citation type="submission" date="2020-11" db="EMBL/GenBank/DDBJ databases">
        <authorList>
            <consortium name="DOE Joint Genome Institute"/>
            <person name="Ahrendt S."/>
            <person name="Riley R."/>
            <person name="Andreopoulos W."/>
            <person name="Labutti K."/>
            <person name="Pangilinan J."/>
            <person name="Ruiz-Duenas F.J."/>
            <person name="Barrasa J.M."/>
            <person name="Sanchez-Garcia M."/>
            <person name="Camarero S."/>
            <person name="Miyauchi S."/>
            <person name="Serrano A."/>
            <person name="Linde D."/>
            <person name="Babiker R."/>
            <person name="Drula E."/>
            <person name="Ayuso-Fernandez I."/>
            <person name="Pacheco R."/>
            <person name="Padilla G."/>
            <person name="Ferreira P."/>
            <person name="Barriuso J."/>
            <person name="Kellner H."/>
            <person name="Castanera R."/>
            <person name="Alfaro M."/>
            <person name="Ramirez L."/>
            <person name="Pisabarro A.G."/>
            <person name="Kuo A."/>
            <person name="Tritt A."/>
            <person name="Lipzen A."/>
            <person name="He G."/>
            <person name="Yan M."/>
            <person name="Ng V."/>
            <person name="Cullen D."/>
            <person name="Martin F."/>
            <person name="Rosso M.-N."/>
            <person name="Henrissat B."/>
            <person name="Hibbett D."/>
            <person name="Martinez A.T."/>
            <person name="Grigoriev I.V."/>
        </authorList>
    </citation>
    <scope>NUCLEOTIDE SEQUENCE</scope>
    <source>
        <strain evidence="1">AH 40177</strain>
    </source>
</reference>
<dbReference type="EMBL" id="JADNRY010000144">
    <property type="protein sequence ID" value="KAF9063554.1"/>
    <property type="molecule type" value="Genomic_DNA"/>
</dbReference>
<name>A0A9P5PDB9_9AGAR</name>
<gene>
    <name evidence="1" type="ORF">BDP27DRAFT_1426811</name>
</gene>
<comment type="caution">
    <text evidence="1">The sequence shown here is derived from an EMBL/GenBank/DDBJ whole genome shotgun (WGS) entry which is preliminary data.</text>
</comment>
<accession>A0A9P5PDB9</accession>
<evidence type="ECO:0000313" key="1">
    <source>
        <dbReference type="EMBL" id="KAF9063554.1"/>
    </source>
</evidence>
<dbReference type="AlphaFoldDB" id="A0A9P5PDB9"/>
<evidence type="ECO:0000313" key="2">
    <source>
        <dbReference type="Proteomes" id="UP000772434"/>
    </source>
</evidence>
<protein>
    <submittedName>
        <fullName evidence="1">Uncharacterized protein</fullName>
    </submittedName>
</protein>
<dbReference type="Proteomes" id="UP000772434">
    <property type="component" value="Unassembled WGS sequence"/>
</dbReference>
<dbReference type="OrthoDB" id="2686513at2759"/>
<proteinExistence type="predicted"/>
<organism evidence="1 2">
    <name type="scientific">Rhodocollybia butyracea</name>
    <dbReference type="NCBI Taxonomy" id="206335"/>
    <lineage>
        <taxon>Eukaryota</taxon>
        <taxon>Fungi</taxon>
        <taxon>Dikarya</taxon>
        <taxon>Basidiomycota</taxon>
        <taxon>Agaricomycotina</taxon>
        <taxon>Agaricomycetes</taxon>
        <taxon>Agaricomycetidae</taxon>
        <taxon>Agaricales</taxon>
        <taxon>Marasmiineae</taxon>
        <taxon>Omphalotaceae</taxon>
        <taxon>Rhodocollybia</taxon>
    </lineage>
</organism>